<feature type="domain" description="Metallo-beta-lactamase" evidence="2">
    <location>
        <begin position="141"/>
        <end position="336"/>
    </location>
</feature>
<dbReference type="EMBL" id="QDKH01000003">
    <property type="protein sequence ID" value="PWC18829.1"/>
    <property type="molecule type" value="Genomic_DNA"/>
</dbReference>
<dbReference type="RefSeq" id="WP_136164919.1">
    <property type="nucleotide sequence ID" value="NZ_KZ819072.1"/>
</dbReference>
<dbReference type="AlphaFoldDB" id="A0A2U1UAX9"/>
<dbReference type="GO" id="GO:0005737">
    <property type="term" value="C:cytoplasm"/>
    <property type="evidence" value="ECO:0007669"/>
    <property type="project" value="TreeGrafter"/>
</dbReference>
<dbReference type="PANTHER" id="PTHR15032:SF4">
    <property type="entry name" value="N-ACYL-PHOSPHATIDYLETHANOLAMINE-HYDROLYZING PHOSPHOLIPASE D"/>
    <property type="match status" value="1"/>
</dbReference>
<proteinExistence type="predicted"/>
<name>A0A2U1UAX9_9GAMM</name>
<sequence>MRYSESGNHHPHVPPKRRRPSWRKLLAIVLLAPIAAVIYVIYRLAMNPVLGGRPDGERLARMRQSPQWRDGRFVNPQPQWADFRSAWKRLLFGKTNPHGKPDAPVPTVRTDVAMLATAPASGLRVTWFGHSSALIEIDGSRVLIDPLWSDRASPLSWFGAKRWYPPLAELESLREIVDVVVISHEHFDHLDYAAIHAMRAWSTPFVVPLGVGAHLLRWGIPEARIREADWWESVSIGGLDVVATPARHSSGRFSFGPRPLWAGFALIGARHRVWYSGDTGFHTTLSDIGERLGPFDLTLIDAGQYDAYWPDAHQGPELAVEAHRRVRGKAMLPVHWALIKLAEHTWTEPVERVLAAARGHGIRVLTPRPGESIEPANAASVRWWPDLPWHTADEAPLYGTEAGEASNRIRLDACADDGRE</sequence>
<comment type="caution">
    <text evidence="3">The sequence shown here is derived from an EMBL/GenBank/DDBJ whole genome shotgun (WGS) entry which is preliminary data.</text>
</comment>
<dbReference type="InterPro" id="IPR036866">
    <property type="entry name" value="RibonucZ/Hydroxyglut_hydro"/>
</dbReference>
<keyword evidence="1" id="KW-0472">Membrane</keyword>
<keyword evidence="4" id="KW-1185">Reference proteome</keyword>
<dbReference type="Gene3D" id="3.60.15.10">
    <property type="entry name" value="Ribonuclease Z/Hydroxyacylglutathione hydrolase-like"/>
    <property type="match status" value="1"/>
</dbReference>
<reference evidence="3 4" key="1">
    <citation type="submission" date="2018-04" db="EMBL/GenBank/DDBJ databases">
        <title>Brenneria corticis sp.nov.</title>
        <authorList>
            <person name="Li Y."/>
        </authorList>
    </citation>
    <scope>NUCLEOTIDE SEQUENCE [LARGE SCALE GENOMIC DNA]</scope>
    <source>
        <strain evidence="3 4">CFCC 11842</strain>
    </source>
</reference>
<evidence type="ECO:0000256" key="1">
    <source>
        <dbReference type="SAM" id="Phobius"/>
    </source>
</evidence>
<keyword evidence="1" id="KW-0812">Transmembrane</keyword>
<evidence type="ECO:0000313" key="3">
    <source>
        <dbReference type="EMBL" id="PWC18829.1"/>
    </source>
</evidence>
<gene>
    <name evidence="3" type="ORF">DDT56_02410</name>
</gene>
<evidence type="ECO:0000259" key="2">
    <source>
        <dbReference type="Pfam" id="PF12706"/>
    </source>
</evidence>
<dbReference type="InterPro" id="IPR001279">
    <property type="entry name" value="Metallo-B-lactamas"/>
</dbReference>
<keyword evidence="1" id="KW-1133">Transmembrane helix</keyword>
<organism evidence="3 4">
    <name type="scientific">Brenneria corticis</name>
    <dbReference type="NCBI Taxonomy" id="2173106"/>
    <lineage>
        <taxon>Bacteria</taxon>
        <taxon>Pseudomonadati</taxon>
        <taxon>Pseudomonadota</taxon>
        <taxon>Gammaproteobacteria</taxon>
        <taxon>Enterobacterales</taxon>
        <taxon>Pectobacteriaceae</taxon>
        <taxon>Brenneria</taxon>
    </lineage>
</organism>
<evidence type="ECO:0000313" key="4">
    <source>
        <dbReference type="Proteomes" id="UP000296159"/>
    </source>
</evidence>
<dbReference type="Proteomes" id="UP000296159">
    <property type="component" value="Unassembled WGS sequence"/>
</dbReference>
<feature type="transmembrane region" description="Helical" evidence="1">
    <location>
        <begin position="25"/>
        <end position="45"/>
    </location>
</feature>
<dbReference type="Pfam" id="PF12706">
    <property type="entry name" value="Lactamase_B_2"/>
    <property type="match status" value="1"/>
</dbReference>
<dbReference type="PANTHER" id="PTHR15032">
    <property type="entry name" value="N-ACYL-PHOSPHATIDYLETHANOLAMINE-HYDROLYZING PHOSPHOLIPASE D"/>
    <property type="match status" value="1"/>
</dbReference>
<protein>
    <recommendedName>
        <fullName evidence="2">Metallo-beta-lactamase domain-containing protein</fullName>
    </recommendedName>
</protein>
<accession>A0A2U1UAX9</accession>
<dbReference type="SUPFAM" id="SSF56281">
    <property type="entry name" value="Metallo-hydrolase/oxidoreductase"/>
    <property type="match status" value="1"/>
</dbReference>